<dbReference type="HOGENOM" id="CLU_037990_6_2_1"/>
<feature type="signal peptide" evidence="1">
    <location>
        <begin position="1"/>
        <end position="16"/>
    </location>
</feature>
<proteinExistence type="predicted"/>
<dbReference type="EMBL" id="AWSO01000279">
    <property type="protein sequence ID" value="ESK92499.1"/>
    <property type="molecule type" value="Genomic_DNA"/>
</dbReference>
<dbReference type="InterPro" id="IPR029063">
    <property type="entry name" value="SAM-dependent_MTases_sf"/>
</dbReference>
<dbReference type="PANTHER" id="PTHR45036:SF1">
    <property type="entry name" value="METHYLTRANSFERASE LIKE 7A"/>
    <property type="match status" value="1"/>
</dbReference>
<dbReference type="GO" id="GO:0008168">
    <property type="term" value="F:methyltransferase activity"/>
    <property type="evidence" value="ECO:0007669"/>
    <property type="project" value="UniProtKB-KW"/>
</dbReference>
<comment type="caution">
    <text evidence="2">The sequence shown here is derived from an EMBL/GenBank/DDBJ whole genome shotgun (WGS) entry which is preliminary data.</text>
</comment>
<gene>
    <name evidence="2" type="ORF">Moror_4447</name>
</gene>
<evidence type="ECO:0000313" key="2">
    <source>
        <dbReference type="EMBL" id="ESK92499.1"/>
    </source>
</evidence>
<name>V2YLC1_MONRO</name>
<sequence length="257" mass="28687">MQLSAALCIIPEMARAVRLALLPTLRDVWQDPTLLIRVSRIFMAYVWTGFADATDEGGKPVKEGLITPNAHGVVLELGAGHGHTVNYLDHSRVKTYVALEPNALMHPLIRQKANDAGYTESDGSLIILSCSAEDVTSILKLVDRGSHPVDTIISILTLCTIPAPEQTMQKLVRDVLRPGGQVLFYEHVLSPRHDVAWWQRFWAPIWEVLFDGCRLDRPSHVWIGGLQDIDGGQSWGKPGESAENLWWHQAGRYVKKE</sequence>
<dbReference type="Pfam" id="PF13489">
    <property type="entry name" value="Methyltransf_23"/>
    <property type="match status" value="1"/>
</dbReference>
<dbReference type="Gene3D" id="3.40.50.150">
    <property type="entry name" value="Vaccinia Virus protein VP39"/>
    <property type="match status" value="1"/>
</dbReference>
<keyword evidence="1" id="KW-0732">Signal</keyword>
<feature type="chain" id="PRO_5004712622" evidence="1">
    <location>
        <begin position="17"/>
        <end position="257"/>
    </location>
</feature>
<dbReference type="InterPro" id="IPR052356">
    <property type="entry name" value="Thiol_S-MT"/>
</dbReference>
<accession>V2YLC1</accession>
<dbReference type="PANTHER" id="PTHR45036">
    <property type="entry name" value="METHYLTRANSFERASE LIKE 7B"/>
    <property type="match status" value="1"/>
</dbReference>
<dbReference type="Proteomes" id="UP000017559">
    <property type="component" value="Unassembled WGS sequence"/>
</dbReference>
<organism evidence="2 3">
    <name type="scientific">Moniliophthora roreri (strain MCA 2997)</name>
    <name type="common">Cocoa frosty pod rot fungus</name>
    <name type="synonym">Crinipellis roreri</name>
    <dbReference type="NCBI Taxonomy" id="1381753"/>
    <lineage>
        <taxon>Eukaryota</taxon>
        <taxon>Fungi</taxon>
        <taxon>Dikarya</taxon>
        <taxon>Basidiomycota</taxon>
        <taxon>Agaricomycotina</taxon>
        <taxon>Agaricomycetes</taxon>
        <taxon>Agaricomycetidae</taxon>
        <taxon>Agaricales</taxon>
        <taxon>Marasmiineae</taxon>
        <taxon>Marasmiaceae</taxon>
        <taxon>Moniliophthora</taxon>
    </lineage>
</organism>
<dbReference type="OrthoDB" id="540004at2759"/>
<dbReference type="KEGG" id="mrr:Moror_4447"/>
<reference evidence="2 3" key="1">
    <citation type="journal article" date="2014" name="BMC Genomics">
        <title>Genome and secretome analysis of the hemibiotrophic fungal pathogen, Moniliophthora roreri, which causes frosty pod rot disease of cacao: mechanisms of the biotrophic and necrotrophic phases.</title>
        <authorList>
            <person name="Meinhardt L.W."/>
            <person name="Costa G.G.L."/>
            <person name="Thomazella D.P.T."/>
            <person name="Teixeira P.J.P.L."/>
            <person name="Carazzolle M.F."/>
            <person name="Schuster S.C."/>
            <person name="Carlson J.E."/>
            <person name="Guiltinan M.J."/>
            <person name="Mieczkowski P."/>
            <person name="Farmer A."/>
            <person name="Ramaraj T."/>
            <person name="Crozier J."/>
            <person name="Davis R.E."/>
            <person name="Shao J."/>
            <person name="Melnick R.L."/>
            <person name="Pereira G.A.G."/>
            <person name="Bailey B.A."/>
        </authorList>
    </citation>
    <scope>NUCLEOTIDE SEQUENCE [LARGE SCALE GENOMIC DNA]</scope>
    <source>
        <strain evidence="2 3">MCA 2997</strain>
    </source>
</reference>
<dbReference type="AlphaFoldDB" id="V2YLC1"/>
<keyword evidence="2" id="KW-0808">Transferase</keyword>
<dbReference type="GO" id="GO:0032259">
    <property type="term" value="P:methylation"/>
    <property type="evidence" value="ECO:0007669"/>
    <property type="project" value="UniProtKB-KW"/>
</dbReference>
<keyword evidence="2" id="KW-0489">Methyltransferase</keyword>
<protein>
    <submittedName>
        <fullName evidence="2">Phospholipid methyltransferase</fullName>
    </submittedName>
</protein>
<dbReference type="CDD" id="cd02440">
    <property type="entry name" value="AdoMet_MTases"/>
    <property type="match status" value="1"/>
</dbReference>
<evidence type="ECO:0000313" key="3">
    <source>
        <dbReference type="Proteomes" id="UP000017559"/>
    </source>
</evidence>
<keyword evidence="3" id="KW-1185">Reference proteome</keyword>
<evidence type="ECO:0000256" key="1">
    <source>
        <dbReference type="SAM" id="SignalP"/>
    </source>
</evidence>
<dbReference type="SUPFAM" id="SSF53335">
    <property type="entry name" value="S-adenosyl-L-methionine-dependent methyltransferases"/>
    <property type="match status" value="1"/>
</dbReference>